<keyword evidence="2" id="KW-0812">Transmembrane</keyword>
<evidence type="ECO:0000313" key="3">
    <source>
        <dbReference type="EMBL" id="TMW65225.1"/>
    </source>
</evidence>
<evidence type="ECO:0000256" key="2">
    <source>
        <dbReference type="SAM" id="Phobius"/>
    </source>
</evidence>
<feature type="region of interest" description="Disordered" evidence="1">
    <location>
        <begin position="1"/>
        <end position="55"/>
    </location>
</feature>
<gene>
    <name evidence="3" type="ORF">Poli38472_009392</name>
</gene>
<keyword evidence="4" id="KW-1185">Reference proteome</keyword>
<dbReference type="Proteomes" id="UP000794436">
    <property type="component" value="Unassembled WGS sequence"/>
</dbReference>
<keyword evidence="2" id="KW-1133">Transmembrane helix</keyword>
<evidence type="ECO:0000313" key="4">
    <source>
        <dbReference type="Proteomes" id="UP000794436"/>
    </source>
</evidence>
<keyword evidence="2" id="KW-0472">Membrane</keyword>
<feature type="compositionally biased region" description="Low complexity" evidence="1">
    <location>
        <begin position="37"/>
        <end position="55"/>
    </location>
</feature>
<sequence>MSFRCGYPCGSRDSDDSSYEPSTWWPQTVLGTEVDGSSTSDDSATSNVTSNSSESTNRNIVGWIIGTSIVLALMLLVCQCIRQRRASKKATMLRDDEALNLPMATPCEAVTVPYASVVDTAATAPDHDDLLPATTPRFAPR</sequence>
<proteinExistence type="predicted"/>
<dbReference type="OrthoDB" id="10549716at2759"/>
<organism evidence="3 4">
    <name type="scientific">Pythium oligandrum</name>
    <name type="common">Mycoparasitic fungus</name>
    <dbReference type="NCBI Taxonomy" id="41045"/>
    <lineage>
        <taxon>Eukaryota</taxon>
        <taxon>Sar</taxon>
        <taxon>Stramenopiles</taxon>
        <taxon>Oomycota</taxon>
        <taxon>Peronosporomycetes</taxon>
        <taxon>Pythiales</taxon>
        <taxon>Pythiaceae</taxon>
        <taxon>Pythium</taxon>
    </lineage>
</organism>
<protein>
    <submittedName>
        <fullName evidence="3">Uncharacterized protein</fullName>
    </submittedName>
</protein>
<dbReference type="EMBL" id="SPLM01000038">
    <property type="protein sequence ID" value="TMW65225.1"/>
    <property type="molecule type" value="Genomic_DNA"/>
</dbReference>
<feature type="transmembrane region" description="Helical" evidence="2">
    <location>
        <begin position="60"/>
        <end position="81"/>
    </location>
</feature>
<feature type="compositionally biased region" description="Polar residues" evidence="1">
    <location>
        <begin position="19"/>
        <end position="30"/>
    </location>
</feature>
<accession>A0A8K1CM99</accession>
<comment type="caution">
    <text evidence="3">The sequence shown here is derived from an EMBL/GenBank/DDBJ whole genome shotgun (WGS) entry which is preliminary data.</text>
</comment>
<evidence type="ECO:0000256" key="1">
    <source>
        <dbReference type="SAM" id="MobiDB-lite"/>
    </source>
</evidence>
<reference evidence="3" key="1">
    <citation type="submission" date="2019-03" db="EMBL/GenBank/DDBJ databases">
        <title>Long read genome sequence of the mycoparasitic Pythium oligandrum ATCC 38472 isolated from sugarbeet rhizosphere.</title>
        <authorList>
            <person name="Gaulin E."/>
        </authorList>
    </citation>
    <scope>NUCLEOTIDE SEQUENCE</scope>
    <source>
        <strain evidence="3">ATCC 38472_TT</strain>
    </source>
</reference>
<name>A0A8K1CM99_PYTOL</name>
<dbReference type="AlphaFoldDB" id="A0A8K1CM99"/>